<dbReference type="RefSeq" id="XP_024356889.1">
    <property type="nucleotide sequence ID" value="XM_024501121.2"/>
</dbReference>
<dbReference type="OrthoDB" id="596361at2759"/>
<dbReference type="KEGG" id="ppp:112272930"/>
<dbReference type="GO" id="GO:0090615">
    <property type="term" value="P:mitochondrial mRNA processing"/>
    <property type="evidence" value="ECO:0000318"/>
    <property type="project" value="GO_Central"/>
</dbReference>
<reference evidence="2 4" key="2">
    <citation type="journal article" date="2018" name="Plant J.">
        <title>The Physcomitrella patens chromosome-scale assembly reveals moss genome structure and evolution.</title>
        <authorList>
            <person name="Lang D."/>
            <person name="Ullrich K.K."/>
            <person name="Murat F."/>
            <person name="Fuchs J."/>
            <person name="Jenkins J."/>
            <person name="Haas F.B."/>
            <person name="Piednoel M."/>
            <person name="Gundlach H."/>
            <person name="Van Bel M."/>
            <person name="Meyberg R."/>
            <person name="Vives C."/>
            <person name="Morata J."/>
            <person name="Symeonidi A."/>
            <person name="Hiss M."/>
            <person name="Muchero W."/>
            <person name="Kamisugi Y."/>
            <person name="Saleh O."/>
            <person name="Blanc G."/>
            <person name="Decker E.L."/>
            <person name="van Gessel N."/>
            <person name="Grimwood J."/>
            <person name="Hayes R.D."/>
            <person name="Graham S.W."/>
            <person name="Gunter L.E."/>
            <person name="McDaniel S.F."/>
            <person name="Hoernstein S.N.W."/>
            <person name="Larsson A."/>
            <person name="Li F.W."/>
            <person name="Perroud P.F."/>
            <person name="Phillips J."/>
            <person name="Ranjan P."/>
            <person name="Rokshar D.S."/>
            <person name="Rothfels C.J."/>
            <person name="Schneider L."/>
            <person name="Shu S."/>
            <person name="Stevenson D.W."/>
            <person name="Thummler F."/>
            <person name="Tillich M."/>
            <person name="Villarreal Aguilar J.C."/>
            <person name="Widiez T."/>
            <person name="Wong G.K."/>
            <person name="Wymore A."/>
            <person name="Zhang Y."/>
            <person name="Zimmer A.D."/>
            <person name="Quatrano R.S."/>
            <person name="Mayer K.F.X."/>
            <person name="Goodstein D."/>
            <person name="Casacuberta J.M."/>
            <person name="Vandepoele K."/>
            <person name="Reski R."/>
            <person name="Cuming A.C."/>
            <person name="Tuskan G.A."/>
            <person name="Maumus F."/>
            <person name="Salse J."/>
            <person name="Schmutz J."/>
            <person name="Rensing S.A."/>
        </authorList>
    </citation>
    <scope>NUCLEOTIDE SEQUENCE [LARGE SCALE GENOMIC DNA]</scope>
    <source>
        <strain evidence="3 4">cv. Gransden 2004</strain>
    </source>
</reference>
<dbReference type="PROSITE" id="PS50878">
    <property type="entry name" value="RT_POL"/>
    <property type="match status" value="1"/>
</dbReference>
<dbReference type="GeneID" id="112272930"/>
<dbReference type="AlphaFoldDB" id="A0A2K1ITN0"/>
<gene>
    <name evidence="3" type="primary">LOC112272930</name>
    <name evidence="2" type="ORF">PHYPA_024574</name>
</gene>
<reference evidence="2 4" key="1">
    <citation type="journal article" date="2008" name="Science">
        <title>The Physcomitrella genome reveals evolutionary insights into the conquest of land by plants.</title>
        <authorList>
            <person name="Rensing S."/>
            <person name="Lang D."/>
            <person name="Zimmer A."/>
            <person name="Terry A."/>
            <person name="Salamov A."/>
            <person name="Shapiro H."/>
            <person name="Nishiyama T."/>
            <person name="Perroud P.-F."/>
            <person name="Lindquist E."/>
            <person name="Kamisugi Y."/>
            <person name="Tanahashi T."/>
            <person name="Sakakibara K."/>
            <person name="Fujita T."/>
            <person name="Oishi K."/>
            <person name="Shin-I T."/>
            <person name="Kuroki Y."/>
            <person name="Toyoda A."/>
            <person name="Suzuki Y."/>
            <person name="Hashimoto A."/>
            <person name="Yamaguchi K."/>
            <person name="Sugano A."/>
            <person name="Kohara Y."/>
            <person name="Fujiyama A."/>
            <person name="Anterola A."/>
            <person name="Aoki S."/>
            <person name="Ashton N."/>
            <person name="Barbazuk W.B."/>
            <person name="Barker E."/>
            <person name="Bennetzen J."/>
            <person name="Bezanilla M."/>
            <person name="Blankenship R."/>
            <person name="Cho S.H."/>
            <person name="Dutcher S."/>
            <person name="Estelle M."/>
            <person name="Fawcett J.A."/>
            <person name="Gundlach H."/>
            <person name="Hanada K."/>
            <person name="Heyl A."/>
            <person name="Hicks K.A."/>
            <person name="Hugh J."/>
            <person name="Lohr M."/>
            <person name="Mayer K."/>
            <person name="Melkozernov A."/>
            <person name="Murata T."/>
            <person name="Nelson D."/>
            <person name="Pils B."/>
            <person name="Prigge M."/>
            <person name="Reiss B."/>
            <person name="Renner T."/>
            <person name="Rombauts S."/>
            <person name="Rushton P."/>
            <person name="Sanderfoot A."/>
            <person name="Schween G."/>
            <person name="Shiu S.-H."/>
            <person name="Stueber K."/>
            <person name="Theodoulou F.L."/>
            <person name="Tu H."/>
            <person name="Van de Peer Y."/>
            <person name="Verrier P.J."/>
            <person name="Waters E."/>
            <person name="Wood A."/>
            <person name="Yang L."/>
            <person name="Cove D."/>
            <person name="Cuming A."/>
            <person name="Hasebe M."/>
            <person name="Lucas S."/>
            <person name="Mishler D.B."/>
            <person name="Reski R."/>
            <person name="Grigoriev I."/>
            <person name="Quatrano R.S."/>
            <person name="Boore J.L."/>
        </authorList>
    </citation>
    <scope>NUCLEOTIDE SEQUENCE [LARGE SCALE GENOMIC DNA]</scope>
    <source>
        <strain evidence="3 4">cv. Gransden 2004</strain>
    </source>
</reference>
<dbReference type="STRING" id="3218.A0A2K1ITN0"/>
<proteinExistence type="predicted"/>
<dbReference type="EMBL" id="ABEU02000020">
    <property type="protein sequence ID" value="PNR32632.1"/>
    <property type="molecule type" value="Genomic_DNA"/>
</dbReference>
<reference evidence="3" key="3">
    <citation type="submission" date="2020-12" db="UniProtKB">
        <authorList>
            <consortium name="EnsemblPlants"/>
        </authorList>
    </citation>
    <scope>IDENTIFICATION</scope>
</reference>
<dbReference type="PaxDb" id="3218-PP1S152_69V6.1"/>
<dbReference type="PANTHER" id="PTHR34047:SF2">
    <property type="entry name" value="NUCLEAR INTRON MATURASE 1, MITOCHONDRIAL"/>
    <property type="match status" value="1"/>
</dbReference>
<dbReference type="Gramene" id="Pp3c20_1870V3.1">
    <property type="protein sequence ID" value="Pp3c20_1870V3.1"/>
    <property type="gene ID" value="Pp3c20_1870"/>
</dbReference>
<dbReference type="EnsemblPlants" id="Pp3c20_1870V3.1">
    <property type="protein sequence ID" value="Pp3c20_1870V3.1"/>
    <property type="gene ID" value="Pp3c20_1870"/>
</dbReference>
<dbReference type="Pfam" id="PF00078">
    <property type="entry name" value="RVT_1"/>
    <property type="match status" value="1"/>
</dbReference>
<accession>A0A2K1ITN0</accession>
<protein>
    <recommendedName>
        <fullName evidence="1">Reverse transcriptase domain-containing protein</fullName>
    </recommendedName>
</protein>
<dbReference type="InterPro" id="IPR043502">
    <property type="entry name" value="DNA/RNA_pol_sf"/>
</dbReference>
<dbReference type="InterPro" id="IPR051083">
    <property type="entry name" value="GrpII_Intron_Splice-Mob/Def"/>
</dbReference>
<dbReference type="SUPFAM" id="SSF56672">
    <property type="entry name" value="DNA/RNA polymerases"/>
    <property type="match status" value="1"/>
</dbReference>
<dbReference type="GO" id="GO:0005739">
    <property type="term" value="C:mitochondrion"/>
    <property type="evidence" value="ECO:0000318"/>
    <property type="project" value="GO_Central"/>
</dbReference>
<dbReference type="PANTHER" id="PTHR34047">
    <property type="entry name" value="NUCLEAR INTRON MATURASE 1, MITOCHONDRIAL-RELATED"/>
    <property type="match status" value="1"/>
</dbReference>
<keyword evidence="4" id="KW-1185">Reference proteome</keyword>
<name>A0A2K1ITN0_PHYPA</name>
<dbReference type="Proteomes" id="UP000006727">
    <property type="component" value="Chromosome 20"/>
</dbReference>
<feature type="domain" description="Reverse transcriptase" evidence="1">
    <location>
        <begin position="146"/>
        <end position="395"/>
    </location>
</feature>
<evidence type="ECO:0000259" key="1">
    <source>
        <dbReference type="PROSITE" id="PS50878"/>
    </source>
</evidence>
<evidence type="ECO:0000313" key="2">
    <source>
        <dbReference type="EMBL" id="PNR32632.1"/>
    </source>
</evidence>
<dbReference type="InterPro" id="IPR000477">
    <property type="entry name" value="RT_dom"/>
</dbReference>
<dbReference type="CDD" id="cd01651">
    <property type="entry name" value="RT_G2_intron"/>
    <property type="match status" value="1"/>
</dbReference>
<sequence>MMRKVPWESWQYWHRVRPWFFSNSSAQAAHALDRAFGVIEQSLGLPIQPMYKGRGLRGCSTFGIKKSQQSELPTCRVRHILERGIHYRLYHVLQGTESRRDNRISYANVYDVDNLRAAYERLHRTVSPGIDGRAQTELTERGLERLSEELRRHRYAPKPAQRITLPTPEGGRPLSIASTIDKVVQTAMLQVLEAAFEPTFRDSSHGFRVGRNCHTCLKVLRSSWIGISWLVQIDLQKIWTKLHHEILLELMAPVLYSKSMEDLMRKLLNAGYVDIYNLTDRTQYNIELVMGSIISPLCNNILLHELDCYVEDELIPMFGAGAMSSSEDKGAKKLKYLRFADNILFGLKGSKQDGIAIREAVKTFLQQKLKFDINESTSPVLNAHTDMTKFLGALIQYG</sequence>
<organism evidence="2">
    <name type="scientific">Physcomitrium patens</name>
    <name type="common">Spreading-leaved earth moss</name>
    <name type="synonym">Physcomitrella patens</name>
    <dbReference type="NCBI Taxonomy" id="3218"/>
    <lineage>
        <taxon>Eukaryota</taxon>
        <taxon>Viridiplantae</taxon>
        <taxon>Streptophyta</taxon>
        <taxon>Embryophyta</taxon>
        <taxon>Bryophyta</taxon>
        <taxon>Bryophytina</taxon>
        <taxon>Bryopsida</taxon>
        <taxon>Funariidae</taxon>
        <taxon>Funariales</taxon>
        <taxon>Funariaceae</taxon>
        <taxon>Physcomitrium</taxon>
    </lineage>
</organism>
<dbReference type="GO" id="GO:0000373">
    <property type="term" value="P:Group II intron splicing"/>
    <property type="evidence" value="ECO:0000318"/>
    <property type="project" value="GO_Central"/>
</dbReference>
<evidence type="ECO:0000313" key="3">
    <source>
        <dbReference type="EnsemblPlants" id="Pp3c20_1870V3.1"/>
    </source>
</evidence>
<evidence type="ECO:0000313" key="4">
    <source>
        <dbReference type="Proteomes" id="UP000006727"/>
    </source>
</evidence>